<dbReference type="EMBL" id="JACJVR010000089">
    <property type="protein sequence ID" value="MBB6694298.1"/>
    <property type="molecule type" value="Genomic_DNA"/>
</dbReference>
<protein>
    <submittedName>
        <fullName evidence="8">MFS transporter</fullName>
    </submittedName>
</protein>
<keyword evidence="9" id="KW-1185">Reference proteome</keyword>
<dbReference type="Gene3D" id="1.20.1720.10">
    <property type="entry name" value="Multidrug resistance protein D"/>
    <property type="match status" value="1"/>
</dbReference>
<dbReference type="CDD" id="cd17321">
    <property type="entry name" value="MFS_MMR_MDR_like"/>
    <property type="match status" value="1"/>
</dbReference>
<evidence type="ECO:0000256" key="2">
    <source>
        <dbReference type="ARBA" id="ARBA00022448"/>
    </source>
</evidence>
<comment type="subcellular location">
    <subcellularLocation>
        <location evidence="1">Cell membrane</location>
        <topology evidence="1">Multi-pass membrane protein</topology>
    </subcellularLocation>
</comment>
<dbReference type="PANTHER" id="PTHR42718">
    <property type="entry name" value="MAJOR FACILITATOR SUPERFAMILY MULTIDRUG TRANSPORTER MFSC"/>
    <property type="match status" value="1"/>
</dbReference>
<dbReference type="InterPro" id="IPR036259">
    <property type="entry name" value="MFS_trans_sf"/>
</dbReference>
<keyword evidence="4 6" id="KW-1133">Transmembrane helix</keyword>
<keyword evidence="2" id="KW-0813">Transport</keyword>
<dbReference type="RefSeq" id="WP_185138271.1">
    <property type="nucleotide sequence ID" value="NZ_JACJVR010000089.1"/>
</dbReference>
<evidence type="ECO:0000256" key="3">
    <source>
        <dbReference type="ARBA" id="ARBA00022692"/>
    </source>
</evidence>
<dbReference type="SUPFAM" id="SSF103473">
    <property type="entry name" value="MFS general substrate transporter"/>
    <property type="match status" value="1"/>
</dbReference>
<evidence type="ECO:0000256" key="1">
    <source>
        <dbReference type="ARBA" id="ARBA00004651"/>
    </source>
</evidence>
<feature type="transmembrane region" description="Helical" evidence="6">
    <location>
        <begin position="209"/>
        <end position="227"/>
    </location>
</feature>
<reference evidence="8 9" key="1">
    <citation type="submission" date="2020-08" db="EMBL/GenBank/DDBJ databases">
        <title>Cohnella phylogeny.</title>
        <authorList>
            <person name="Dunlap C."/>
        </authorList>
    </citation>
    <scope>NUCLEOTIDE SEQUENCE [LARGE SCALE GENOMIC DNA]</scope>
    <source>
        <strain evidence="8 9">DSM 25239</strain>
    </source>
</reference>
<dbReference type="InterPro" id="IPR020846">
    <property type="entry name" value="MFS_dom"/>
</dbReference>
<evidence type="ECO:0000313" key="9">
    <source>
        <dbReference type="Proteomes" id="UP000553776"/>
    </source>
</evidence>
<dbReference type="GO" id="GO:0005886">
    <property type="term" value="C:plasma membrane"/>
    <property type="evidence" value="ECO:0007669"/>
    <property type="project" value="UniProtKB-SubCell"/>
</dbReference>
<feature type="transmembrane region" description="Helical" evidence="6">
    <location>
        <begin position="434"/>
        <end position="453"/>
    </location>
</feature>
<evidence type="ECO:0000313" key="8">
    <source>
        <dbReference type="EMBL" id="MBB6694298.1"/>
    </source>
</evidence>
<keyword evidence="3 6" id="KW-0812">Transmembrane</keyword>
<feature type="domain" description="Major facilitator superfamily (MFS) profile" evidence="7">
    <location>
        <begin position="24"/>
        <end position="461"/>
    </location>
</feature>
<feature type="transmembrane region" description="Helical" evidence="6">
    <location>
        <begin position="233"/>
        <end position="256"/>
    </location>
</feature>
<dbReference type="PROSITE" id="PS50850">
    <property type="entry name" value="MFS"/>
    <property type="match status" value="1"/>
</dbReference>
<feature type="transmembrane region" description="Helical" evidence="6">
    <location>
        <begin position="329"/>
        <end position="347"/>
    </location>
</feature>
<organism evidence="8 9">
    <name type="scientific">Cohnella xylanilytica</name>
    <dbReference type="NCBI Taxonomy" id="557555"/>
    <lineage>
        <taxon>Bacteria</taxon>
        <taxon>Bacillati</taxon>
        <taxon>Bacillota</taxon>
        <taxon>Bacilli</taxon>
        <taxon>Bacillales</taxon>
        <taxon>Paenibacillaceae</taxon>
        <taxon>Cohnella</taxon>
    </lineage>
</organism>
<gene>
    <name evidence="8" type="ORF">H7B90_23160</name>
</gene>
<feature type="transmembrane region" description="Helical" evidence="6">
    <location>
        <begin position="268"/>
        <end position="287"/>
    </location>
</feature>
<dbReference type="AlphaFoldDB" id="A0A841U5D9"/>
<evidence type="ECO:0000256" key="4">
    <source>
        <dbReference type="ARBA" id="ARBA00022989"/>
    </source>
</evidence>
<dbReference type="Gene3D" id="1.20.1250.20">
    <property type="entry name" value="MFS general substrate transporter like domains"/>
    <property type="match status" value="1"/>
</dbReference>
<evidence type="ECO:0000259" key="7">
    <source>
        <dbReference type="PROSITE" id="PS50850"/>
    </source>
</evidence>
<feature type="transmembrane region" description="Helical" evidence="6">
    <location>
        <begin position="353"/>
        <end position="372"/>
    </location>
</feature>
<feature type="transmembrane region" description="Helical" evidence="6">
    <location>
        <begin position="59"/>
        <end position="78"/>
    </location>
</feature>
<evidence type="ECO:0000256" key="5">
    <source>
        <dbReference type="ARBA" id="ARBA00023136"/>
    </source>
</evidence>
<name>A0A841U5D9_9BACL</name>
<proteinExistence type="predicted"/>
<dbReference type="Pfam" id="PF07690">
    <property type="entry name" value="MFS_1"/>
    <property type="match status" value="1"/>
</dbReference>
<dbReference type="InterPro" id="IPR011701">
    <property type="entry name" value="MFS"/>
</dbReference>
<evidence type="ECO:0000256" key="6">
    <source>
        <dbReference type="SAM" id="Phobius"/>
    </source>
</evidence>
<dbReference type="PRINTS" id="PR01036">
    <property type="entry name" value="TCRTETB"/>
</dbReference>
<comment type="caution">
    <text evidence="8">The sequence shown here is derived from an EMBL/GenBank/DDBJ whole genome shotgun (WGS) entry which is preliminary data.</text>
</comment>
<sequence>MNTHSTPSQATAHGPSSSQAGEKLIRILAFTLILSSMSATMFNIVLSRISEQFELSFSQVSWVSAIYSLIYAIGSVLYGKLADSYRLKDLMTFGLVLFFAGSMVGLAAQEYWMVLLGRILQAAGASAIPAAAMIIPVRYFPAEKRGRALGISATGLALGGALGPVVSALIAGSLHWRWLFCVPLLVLLTLPSYRKYLGDEKGPGGKIDWLGGALLAATVALLLLAVTQSSWPLAGGSLLAFLLFALRIRTAAVPFVQARLFRNKRYSAGLTMAVVIMGTGYTLPFLTPQLLSDVHRLNPGWIGLAMVPAAAVSAMLGRRGGKLADAKGNSYLFHLASFSLLLCFALLSTLAGASAWLVAAILILGNVGQMFMQISLSNAISQTLPKDQAGVGMGLMTLLNFLAGAVSTGVYGRIVDQGAASGWNPLNSTPSANVYSNLYLTIAAVHLVVLLFFRAGFREKRAAVAAADVRS</sequence>
<feature type="transmembrane region" description="Helical" evidence="6">
    <location>
        <begin position="149"/>
        <end position="170"/>
    </location>
</feature>
<feature type="transmembrane region" description="Helical" evidence="6">
    <location>
        <begin position="90"/>
        <end position="109"/>
    </location>
</feature>
<dbReference type="Proteomes" id="UP000553776">
    <property type="component" value="Unassembled WGS sequence"/>
</dbReference>
<feature type="transmembrane region" description="Helical" evidence="6">
    <location>
        <begin position="393"/>
        <end position="414"/>
    </location>
</feature>
<feature type="transmembrane region" description="Helical" evidence="6">
    <location>
        <begin position="176"/>
        <end position="197"/>
    </location>
</feature>
<keyword evidence="5 6" id="KW-0472">Membrane</keyword>
<feature type="transmembrane region" description="Helical" evidence="6">
    <location>
        <begin position="27"/>
        <end position="47"/>
    </location>
</feature>
<feature type="transmembrane region" description="Helical" evidence="6">
    <location>
        <begin position="115"/>
        <end position="137"/>
    </location>
</feature>
<dbReference type="PANTHER" id="PTHR42718:SF9">
    <property type="entry name" value="MAJOR FACILITATOR SUPERFAMILY MULTIDRUG TRANSPORTER MFSC"/>
    <property type="match status" value="1"/>
</dbReference>
<accession>A0A841U5D9</accession>
<feature type="transmembrane region" description="Helical" evidence="6">
    <location>
        <begin position="299"/>
        <end position="317"/>
    </location>
</feature>
<dbReference type="GO" id="GO:0022857">
    <property type="term" value="F:transmembrane transporter activity"/>
    <property type="evidence" value="ECO:0007669"/>
    <property type="project" value="InterPro"/>
</dbReference>